<proteinExistence type="inferred from homology"/>
<comment type="similarity">
    <text evidence="1">Belongs to the N-acylglucosamine 2-epimerase family.</text>
</comment>
<dbReference type="GO" id="GO:0016853">
    <property type="term" value="F:isomerase activity"/>
    <property type="evidence" value="ECO:0007669"/>
    <property type="project" value="UniProtKB-KW"/>
</dbReference>
<organism evidence="3 4">
    <name type="scientific">Pelagibius litoralis</name>
    <dbReference type="NCBI Taxonomy" id="374515"/>
    <lineage>
        <taxon>Bacteria</taxon>
        <taxon>Pseudomonadati</taxon>
        <taxon>Pseudomonadota</taxon>
        <taxon>Alphaproteobacteria</taxon>
        <taxon>Rhodospirillales</taxon>
        <taxon>Rhodovibrionaceae</taxon>
        <taxon>Pelagibius</taxon>
    </lineage>
</organism>
<dbReference type="InterPro" id="IPR008928">
    <property type="entry name" value="6-hairpin_glycosidase_sf"/>
</dbReference>
<dbReference type="Pfam" id="PF07221">
    <property type="entry name" value="GlcNAc_2-epim"/>
    <property type="match status" value="1"/>
</dbReference>
<dbReference type="RefSeq" id="WP_167229928.1">
    <property type="nucleotide sequence ID" value="NZ_JAAQPH010000026.1"/>
</dbReference>
<dbReference type="AlphaFoldDB" id="A0A967F2B0"/>
<evidence type="ECO:0000256" key="1">
    <source>
        <dbReference type="ARBA" id="ARBA00008558"/>
    </source>
</evidence>
<dbReference type="PANTHER" id="PTHR15108">
    <property type="entry name" value="N-ACYLGLUCOSAMINE-2-EPIMERASE"/>
    <property type="match status" value="1"/>
</dbReference>
<gene>
    <name evidence="3" type="ORF">HBA54_24600</name>
</gene>
<dbReference type="Proteomes" id="UP000761264">
    <property type="component" value="Unassembled WGS sequence"/>
</dbReference>
<keyword evidence="4" id="KW-1185">Reference proteome</keyword>
<dbReference type="EMBL" id="JAAQPH010000026">
    <property type="protein sequence ID" value="NIA71780.1"/>
    <property type="molecule type" value="Genomic_DNA"/>
</dbReference>
<comment type="caution">
    <text evidence="3">The sequence shown here is derived from an EMBL/GenBank/DDBJ whole genome shotgun (WGS) entry which is preliminary data.</text>
</comment>
<evidence type="ECO:0000313" key="4">
    <source>
        <dbReference type="Proteomes" id="UP000761264"/>
    </source>
</evidence>
<evidence type="ECO:0008006" key="5">
    <source>
        <dbReference type="Google" id="ProtNLM"/>
    </source>
</evidence>
<reference evidence="3" key="1">
    <citation type="submission" date="2020-03" db="EMBL/GenBank/DDBJ databases">
        <title>Genome of Pelagibius litoralis DSM 21314T.</title>
        <authorList>
            <person name="Wang G."/>
        </authorList>
    </citation>
    <scope>NUCLEOTIDE SEQUENCE</scope>
    <source>
        <strain evidence="3">DSM 21314</strain>
    </source>
</reference>
<sequence>MSQLTMSFAIEDLGGWLGQKLLPFWAATGFDSQTGAFIEKLDLSAQPSSEDYTRVRLQARQIYVYAQAHTLQLFPDGLALARGAYAFLLEHAWDHDGEGWFHRLRRDGTPLDRTKDCYDHAFMLLAMAWLYRAGGDPEVLQRAKRTIAFVDSSLGLERDGSFDGYTDHAVAEGEAIPLPRRQNPHMHLFEALLALYEASGEQEWFDRAGRILDLFKLRFYAADTGQLTEFFDSDWNEMAVEGALLREPGHHFEWVWLLHRYGQLSGDDSVLPIMEKLFSWGWQHGIDRRPGGVFGAYDELDQTGRVLKGGSKRLWPQTEALKACLALTERCGDPTAKAGSEPLLKSMFTHFVSFDHALWQDQLDGDGKMIAPAIPASSLYHLFLALAEVLRVLPDSAQS</sequence>
<evidence type="ECO:0000256" key="2">
    <source>
        <dbReference type="ARBA" id="ARBA00023235"/>
    </source>
</evidence>
<accession>A0A967F2B0</accession>
<dbReference type="Gene3D" id="1.50.10.10">
    <property type="match status" value="1"/>
</dbReference>
<evidence type="ECO:0000313" key="3">
    <source>
        <dbReference type="EMBL" id="NIA71780.1"/>
    </source>
</evidence>
<name>A0A967F2B0_9PROT</name>
<dbReference type="InterPro" id="IPR010819">
    <property type="entry name" value="AGE/CE"/>
</dbReference>
<protein>
    <recommendedName>
        <fullName evidence="5">Mannose-6-phosphate isomerase</fullName>
    </recommendedName>
</protein>
<dbReference type="SUPFAM" id="SSF48208">
    <property type="entry name" value="Six-hairpin glycosidases"/>
    <property type="match status" value="1"/>
</dbReference>
<dbReference type="GO" id="GO:0005975">
    <property type="term" value="P:carbohydrate metabolic process"/>
    <property type="evidence" value="ECO:0007669"/>
    <property type="project" value="InterPro"/>
</dbReference>
<dbReference type="InterPro" id="IPR012341">
    <property type="entry name" value="6hp_glycosidase-like_sf"/>
</dbReference>
<keyword evidence="2" id="KW-0413">Isomerase</keyword>